<accession>A0A6C0U4S5</accession>
<reference evidence="1 2" key="1">
    <citation type="submission" date="2020-02" db="EMBL/GenBank/DDBJ databases">
        <title>Genome sequencing for Kineobactrum sp. M2.</title>
        <authorList>
            <person name="Park S.-J."/>
        </authorList>
    </citation>
    <scope>NUCLEOTIDE SEQUENCE [LARGE SCALE GENOMIC DNA]</scope>
    <source>
        <strain evidence="1 2">M2</strain>
    </source>
</reference>
<evidence type="ECO:0000313" key="1">
    <source>
        <dbReference type="EMBL" id="QIB67152.1"/>
    </source>
</evidence>
<dbReference type="AlphaFoldDB" id="A0A6C0U4S5"/>
<sequence>MSYEMDEIMQEIFGEDTYSEPACVSLLNAGSSRCQQPEADPRGDSLLLEYASDGHSAGLHSTCHWMEM</sequence>
<name>A0A6C0U4S5_9GAMM</name>
<dbReference type="EMBL" id="CP048711">
    <property type="protein sequence ID" value="QIB67152.1"/>
    <property type="molecule type" value="Genomic_DNA"/>
</dbReference>
<evidence type="ECO:0000313" key="2">
    <source>
        <dbReference type="Proteomes" id="UP000477680"/>
    </source>
</evidence>
<dbReference type="RefSeq" id="WP_163496579.1">
    <property type="nucleotide sequence ID" value="NZ_CP048711.1"/>
</dbReference>
<dbReference type="Proteomes" id="UP000477680">
    <property type="component" value="Chromosome"/>
</dbReference>
<keyword evidence="2" id="KW-1185">Reference proteome</keyword>
<proteinExistence type="predicted"/>
<gene>
    <name evidence="1" type="ORF">G3T16_18845</name>
</gene>
<protein>
    <submittedName>
        <fullName evidence="1">Uncharacterized protein</fullName>
    </submittedName>
</protein>
<dbReference type="KEGG" id="kim:G3T16_18845"/>
<organism evidence="1 2">
    <name type="scientific">Kineobactrum salinum</name>
    <dbReference type="NCBI Taxonomy" id="2708301"/>
    <lineage>
        <taxon>Bacteria</taxon>
        <taxon>Pseudomonadati</taxon>
        <taxon>Pseudomonadota</taxon>
        <taxon>Gammaproteobacteria</taxon>
        <taxon>Cellvibrionales</taxon>
        <taxon>Halieaceae</taxon>
        <taxon>Kineobactrum</taxon>
    </lineage>
</organism>